<evidence type="ECO:0000256" key="4">
    <source>
        <dbReference type="ARBA" id="ARBA00012483"/>
    </source>
</evidence>
<evidence type="ECO:0000313" key="15">
    <source>
        <dbReference type="Proteomes" id="UP000295252"/>
    </source>
</evidence>
<comment type="catalytic activity">
    <reaction evidence="1">
        <text>S-ubiquitinyl-[E2 ubiquitin-conjugating enzyme]-L-cysteine + [acceptor protein]-L-lysine = [E2 ubiquitin-conjugating enzyme]-L-cysteine + N(6)-ubiquitinyl-[acceptor protein]-L-lysine.</text>
        <dbReference type="EC" id="2.3.2.27"/>
    </reaction>
</comment>
<accession>A0A068UBJ7</accession>
<evidence type="ECO:0000256" key="3">
    <source>
        <dbReference type="ARBA" id="ARBA00004906"/>
    </source>
</evidence>
<dbReference type="OrthoDB" id="618601at2759"/>
<dbReference type="Pfam" id="PF25333">
    <property type="entry name" value="DUF2921_N"/>
    <property type="match status" value="6"/>
</dbReference>
<feature type="signal peptide" evidence="11">
    <location>
        <begin position="1"/>
        <end position="22"/>
    </location>
</feature>
<dbReference type="Pfam" id="PF11145">
    <property type="entry name" value="DUF2921"/>
    <property type="match status" value="2"/>
</dbReference>
<comment type="pathway">
    <text evidence="3">Protein modification; protein ubiquitination.</text>
</comment>
<feature type="chain" id="PRO_5001654734" description="RING-type E3 ubiquitin transferase" evidence="11">
    <location>
        <begin position="23"/>
        <end position="1992"/>
    </location>
</feature>
<evidence type="ECO:0000256" key="5">
    <source>
        <dbReference type="ARBA" id="ARBA00022679"/>
    </source>
</evidence>
<dbReference type="Gramene" id="CDP05627">
    <property type="protein sequence ID" value="CDP05627"/>
    <property type="gene ID" value="GSCOC_T00020787001"/>
</dbReference>
<keyword evidence="6 10" id="KW-0812">Transmembrane</keyword>
<feature type="domain" description="DUF2921" evidence="13">
    <location>
        <begin position="291"/>
        <end position="446"/>
    </location>
</feature>
<evidence type="ECO:0000256" key="2">
    <source>
        <dbReference type="ARBA" id="ARBA00004127"/>
    </source>
</evidence>
<protein>
    <recommendedName>
        <fullName evidence="4">RING-type E3 ubiquitin transferase</fullName>
        <ecNumber evidence="4">2.3.2.27</ecNumber>
    </recommendedName>
</protein>
<keyword evidence="8 10" id="KW-1133">Transmembrane helix</keyword>
<feature type="domain" description="SWEET-like" evidence="12">
    <location>
        <begin position="702"/>
        <end position="976"/>
    </location>
</feature>
<dbReference type="Proteomes" id="UP000295252">
    <property type="component" value="Chromosome XI"/>
</dbReference>
<dbReference type="OMA" id="AWGYSEP"/>
<dbReference type="InterPro" id="IPR057425">
    <property type="entry name" value="DUF2921_N"/>
</dbReference>
<proteinExistence type="predicted"/>
<keyword evidence="5" id="KW-0808">Transferase</keyword>
<dbReference type="EMBL" id="HG739101">
    <property type="protein sequence ID" value="CDP05627.1"/>
    <property type="molecule type" value="Genomic_DNA"/>
</dbReference>
<dbReference type="GO" id="GO:0012505">
    <property type="term" value="C:endomembrane system"/>
    <property type="evidence" value="ECO:0007669"/>
    <property type="project" value="UniProtKB-SubCell"/>
</dbReference>
<organism evidence="14 15">
    <name type="scientific">Coffea canephora</name>
    <name type="common">Robusta coffee</name>
    <dbReference type="NCBI Taxonomy" id="49390"/>
    <lineage>
        <taxon>Eukaryota</taxon>
        <taxon>Viridiplantae</taxon>
        <taxon>Streptophyta</taxon>
        <taxon>Embryophyta</taxon>
        <taxon>Tracheophyta</taxon>
        <taxon>Spermatophyta</taxon>
        <taxon>Magnoliopsida</taxon>
        <taxon>eudicotyledons</taxon>
        <taxon>Gunneridae</taxon>
        <taxon>Pentapetalae</taxon>
        <taxon>asterids</taxon>
        <taxon>lamiids</taxon>
        <taxon>Gentianales</taxon>
        <taxon>Rubiaceae</taxon>
        <taxon>Ixoroideae</taxon>
        <taxon>Gardenieae complex</taxon>
        <taxon>Bertiereae - Coffeeae clade</taxon>
        <taxon>Coffeeae</taxon>
        <taxon>Coffea</taxon>
    </lineage>
</organism>
<feature type="domain" description="DUF2921" evidence="13">
    <location>
        <begin position="1500"/>
        <end position="1690"/>
    </location>
</feature>
<evidence type="ECO:0000256" key="10">
    <source>
        <dbReference type="SAM" id="Phobius"/>
    </source>
</evidence>
<sequence>MNQSLQICLWTLLELFALFSYAISDMPVYFDDPPVVHTYNRLPEIEKECSPFLSSASELKPDDVRGYKIRKELSFFQGDWTQELGRSPLVPFDDSDLPGDSLSVSSPLRLVGFEVKDVNPVHQLKNAVSLRGTMCIGMARNSTLIYDPRSNFHMAPGMSVLKIDFEGVYIETEKDGGQRLLCMLGNTTLPFWTSAPGTSSFTVSSSNNQPRLLQDGRLLLVLHYPNILTLTKRAILGELRSLNEPKNPRYFDVIHISSQLNAFSKYKFSSEKLKSRTCDLRLFRQDLDDDDANRFNNTEFCIVMRSFSGYLFNIVPNWRFFNTGRLGPFFLGRGTHKNVRLIMQKFICETMSNSARVAALFRAFPAEMEGDIAGIRTGLSDMTMAVEGIWDASKGHLCLVGCPGVSSSGLQGCDSQISLYFPHSFSIKQRSIIFGSISSISSEDNSYDPVLFELEMRPSDLRLVHGWYGSYFLLYNYSKIELAEAFWKRSQSLPRLVADVKRLVLSYSSLWKAKDVFAHYDSLSYDLRISCYGTPVSSYNSHKPDVFIELEVLALGPLAMGRRSPWLHEDTAIPDNHVKVSKSEVLNVSLSLMFTQEPLKFTEKDYKNVSKLFLEGVYDPLAGEMYLIGCRRVTVQTSTLNLERGFDCLIEVKIRYPAEALRWLVNPEAEITITSLRNENDSLYFHPIELQTSMLPYNEHQEDAVFRKVFEEILRHLMITASIALISSQLLYMKKNVDGIPDISVIMLSLQFLGYVYPVLSNTKFLLQEKECKFPYGLLGYDQLLTLLDYTAKLLVLTALVMTATLMRKVTEFRKQPHPGSPSKPIGVPQDKRVRQIVAVILVPGLLSYYLLYRSIFENEDVSRIGDAQLEKIWTNKTQEFMGFIQDLFLLPQIVENVISHSPFRPLRKLYYIGFTLMRVVTHLYDSVRDPVIDPYSDEAAFVNLDLLFTSRAHNIAFVVIMTGLAIVLYIQQERSHQKFGVSIMKKKREKIIFLHIFLKLCNCNIRRIQYNPSNTYSYARFPEVEKHCGFLISSASELPPDDNRSGRMKKELFFRNGDWNQEPGGVPLLPIDSREMPSNTFGYGPPLNLVSFWVNDVDPARRAKNTVSVSGVMEIGRIRSGSFSYKPYDWSPKLYLKPGINKLTIIFEGIYLESQENGGRRLMCLLGNATIPKDSTQKLDSCDHGDLQSPCQPKVNNLPSTLQDDQIILVLEYPKTFTLTSRGISGELKSLNQRGKPAYFDKVHISSQPGDGSKYRFGSEKLVARACSPYPYPDSLINQEVQDVEMFEGHDFCEDLRQFVWNEVFEFASTWKNVVRITNGSSKIGPFLLGNEIEASYNSSDKLRLMIQELVCEPGTDQEGFQTAMVSAVFRVIQKSEYLYREEEKRTGLSTMTLSSEGRWHSSHGQLCMVGCIGPAGYLSDRCKSRITLYFPLTFSIKQHSRVVGTISSINPADGHASLMFQKLTTPIEFTSTHPRDNHFKWSYTYTKLKQAREFQSRSQPSNWERILRNSILQYPTSKGEDIASFSFLTDVLSIEVRAAPQTLTNSQAPKTNVKMVLLSIGSLFGRYDPHSYQEYPEAEKAFHSISEEIEVSGHLKVEGGQFSNVSLFFEGIYDPTLGQMYLIGCRDVLQFQGFNNDDRDLEGGMDCSIEIKVEYSAKNARWLLNPNIKFSINSQRTKEDPLYLSPISSNTFLLSYSKKFDFLMVRKGFEEGLRVLLLVMAILCIHGQLRYTENQGHTTAYISLVMLGLHALGFSIPLITGDEVLLRWKEFAPYKSSAYDQFQNFHIFQSLDLFIKFLMLIALLETAKLLQRVWESRKLRKGQAINLNLRIPSDKLVFLLFLLIHMLGFFTLHTIRRIYGIPLLLQSENIQDCFLLPQIIGNAVWGVQGKPLRKLYYLGFTTIRLVLQAYDYASDPVPNPTNSELEFEYLGVESYYKHGNVTIGVIVVILAMLLYFQQNGWCKIRPIHKLEDGENVESKPDNIYERLLSE</sequence>
<feature type="transmembrane region" description="Helical" evidence="10">
    <location>
        <begin position="1937"/>
        <end position="1958"/>
    </location>
</feature>
<evidence type="ECO:0000259" key="12">
    <source>
        <dbReference type="Pfam" id="PF11145"/>
    </source>
</evidence>
<name>A0A068UBJ7_COFCA</name>
<dbReference type="InParanoid" id="A0A068UBJ7"/>
<reference evidence="15" key="1">
    <citation type="journal article" date="2014" name="Science">
        <title>The coffee genome provides insight into the convergent evolution of caffeine biosynthesis.</title>
        <authorList>
            <person name="Denoeud F."/>
            <person name="Carretero-Paulet L."/>
            <person name="Dereeper A."/>
            <person name="Droc G."/>
            <person name="Guyot R."/>
            <person name="Pietrella M."/>
            <person name="Zheng C."/>
            <person name="Alberti A."/>
            <person name="Anthony F."/>
            <person name="Aprea G."/>
            <person name="Aury J.M."/>
            <person name="Bento P."/>
            <person name="Bernard M."/>
            <person name="Bocs S."/>
            <person name="Campa C."/>
            <person name="Cenci A."/>
            <person name="Combes M.C."/>
            <person name="Crouzillat D."/>
            <person name="Da Silva C."/>
            <person name="Daddiego L."/>
            <person name="De Bellis F."/>
            <person name="Dussert S."/>
            <person name="Garsmeur O."/>
            <person name="Gayraud T."/>
            <person name="Guignon V."/>
            <person name="Jahn K."/>
            <person name="Jamilloux V."/>
            <person name="Joet T."/>
            <person name="Labadie K."/>
            <person name="Lan T."/>
            <person name="Leclercq J."/>
            <person name="Lepelley M."/>
            <person name="Leroy T."/>
            <person name="Li L.T."/>
            <person name="Librado P."/>
            <person name="Lopez L."/>
            <person name="Munoz A."/>
            <person name="Noel B."/>
            <person name="Pallavicini A."/>
            <person name="Perrotta G."/>
            <person name="Poncet V."/>
            <person name="Pot D."/>
            <person name="Priyono X."/>
            <person name="Rigoreau M."/>
            <person name="Rouard M."/>
            <person name="Rozas J."/>
            <person name="Tranchant-Dubreuil C."/>
            <person name="VanBuren R."/>
            <person name="Zhang Q."/>
            <person name="Andrade A.C."/>
            <person name="Argout X."/>
            <person name="Bertrand B."/>
            <person name="de Kochko A."/>
            <person name="Graziosi G."/>
            <person name="Henry R.J."/>
            <person name="Jayarama X."/>
            <person name="Ming R."/>
            <person name="Nagai C."/>
            <person name="Rounsley S."/>
            <person name="Sankoff D."/>
            <person name="Giuliano G."/>
            <person name="Albert V.A."/>
            <person name="Wincker P."/>
            <person name="Lashermes P."/>
        </authorList>
    </citation>
    <scope>NUCLEOTIDE SEQUENCE [LARGE SCALE GENOMIC DNA]</scope>
    <source>
        <strain evidence="15">cv. DH200-94</strain>
    </source>
</reference>
<evidence type="ECO:0000256" key="9">
    <source>
        <dbReference type="ARBA" id="ARBA00023136"/>
    </source>
</evidence>
<evidence type="ECO:0000256" key="7">
    <source>
        <dbReference type="ARBA" id="ARBA00022786"/>
    </source>
</evidence>
<keyword evidence="15" id="KW-1185">Reference proteome</keyword>
<feature type="domain" description="DUF2921" evidence="13">
    <location>
        <begin position="47"/>
        <end position="255"/>
    </location>
</feature>
<evidence type="ECO:0000259" key="13">
    <source>
        <dbReference type="Pfam" id="PF25333"/>
    </source>
</evidence>
<dbReference type="PANTHER" id="PTHR33389:SF20">
    <property type="match status" value="1"/>
</dbReference>
<evidence type="ECO:0000256" key="11">
    <source>
        <dbReference type="SAM" id="SignalP"/>
    </source>
</evidence>
<dbReference type="STRING" id="49390.A0A068UBJ7"/>
<feature type="transmembrane region" description="Helical" evidence="10">
    <location>
        <begin position="1795"/>
        <end position="1812"/>
    </location>
</feature>
<comment type="subcellular location">
    <subcellularLocation>
        <location evidence="2">Endomembrane system</location>
        <topology evidence="2">Multi-pass membrane protein</topology>
    </subcellularLocation>
</comment>
<feature type="transmembrane region" description="Helical" evidence="10">
    <location>
        <begin position="1714"/>
        <end position="1731"/>
    </location>
</feature>
<evidence type="ECO:0000256" key="1">
    <source>
        <dbReference type="ARBA" id="ARBA00000900"/>
    </source>
</evidence>
<feature type="transmembrane region" description="Helical" evidence="10">
    <location>
        <begin position="1838"/>
        <end position="1857"/>
    </location>
</feature>
<feature type="domain" description="DUF2921" evidence="13">
    <location>
        <begin position="577"/>
        <end position="688"/>
    </location>
</feature>
<keyword evidence="11" id="KW-0732">Signal</keyword>
<evidence type="ECO:0000256" key="8">
    <source>
        <dbReference type="ARBA" id="ARBA00022989"/>
    </source>
</evidence>
<feature type="domain" description="DUF2921" evidence="13">
    <location>
        <begin position="1025"/>
        <end position="1245"/>
    </location>
</feature>
<keyword evidence="7" id="KW-0833">Ubl conjugation pathway</keyword>
<dbReference type="InterPro" id="IPR021319">
    <property type="entry name" value="DUF2921"/>
</dbReference>
<feature type="domain" description="DUF2921" evidence="13">
    <location>
        <begin position="1265"/>
        <end position="1455"/>
    </location>
</feature>
<feature type="transmembrane region" description="Helical" evidence="10">
    <location>
        <begin position="1743"/>
        <end position="1762"/>
    </location>
</feature>
<dbReference type="GO" id="GO:0061630">
    <property type="term" value="F:ubiquitin protein ligase activity"/>
    <property type="evidence" value="ECO:0007669"/>
    <property type="project" value="UniProtKB-EC"/>
</dbReference>
<evidence type="ECO:0000313" key="14">
    <source>
        <dbReference type="EMBL" id="CDP05627.1"/>
    </source>
</evidence>
<gene>
    <name evidence="14" type="ORF">GSCOC_T00020787001</name>
</gene>
<dbReference type="EC" id="2.3.2.27" evidence="4"/>
<evidence type="ECO:0000256" key="6">
    <source>
        <dbReference type="ARBA" id="ARBA00022692"/>
    </source>
</evidence>
<dbReference type="PANTHER" id="PTHR33389">
    <property type="entry name" value="FAMILY PROTEIN, PUTATIVE (DUF2921)-RELATED"/>
    <property type="match status" value="1"/>
</dbReference>
<keyword evidence="9 10" id="KW-0472">Membrane</keyword>
<feature type="domain" description="SWEET-like" evidence="12">
    <location>
        <begin position="1706"/>
        <end position="1960"/>
    </location>
</feature>